<keyword evidence="1" id="KW-0812">Transmembrane</keyword>
<evidence type="ECO:0000256" key="1">
    <source>
        <dbReference type="SAM" id="Phobius"/>
    </source>
</evidence>
<proteinExistence type="predicted"/>
<keyword evidence="1" id="KW-0472">Membrane</keyword>
<reference evidence="2 3" key="1">
    <citation type="submission" date="2023-03" db="EMBL/GenBank/DDBJ databases">
        <title>Genome insight into feeding habits of ladybird beetles.</title>
        <authorList>
            <person name="Li H.-S."/>
            <person name="Huang Y.-H."/>
            <person name="Pang H."/>
        </authorList>
    </citation>
    <scope>NUCLEOTIDE SEQUENCE [LARGE SCALE GENOMIC DNA]</scope>
    <source>
        <strain evidence="2">SYSU_2023b</strain>
        <tissue evidence="2">Whole body</tissue>
    </source>
</reference>
<evidence type="ECO:0000313" key="2">
    <source>
        <dbReference type="EMBL" id="KAK9893037.1"/>
    </source>
</evidence>
<dbReference type="AlphaFoldDB" id="A0AAW1VBI9"/>
<dbReference type="EMBL" id="JARQZJ010000144">
    <property type="protein sequence ID" value="KAK9893037.1"/>
    <property type="molecule type" value="Genomic_DNA"/>
</dbReference>
<keyword evidence="1" id="KW-1133">Transmembrane helix</keyword>
<gene>
    <name evidence="2" type="ORF">WA026_023337</name>
</gene>
<comment type="caution">
    <text evidence="2">The sequence shown here is derived from an EMBL/GenBank/DDBJ whole genome shotgun (WGS) entry which is preliminary data.</text>
</comment>
<protein>
    <submittedName>
        <fullName evidence="2">Uncharacterized protein</fullName>
    </submittedName>
</protein>
<keyword evidence="3" id="KW-1185">Reference proteome</keyword>
<name>A0AAW1VBI9_9CUCU</name>
<feature type="transmembrane region" description="Helical" evidence="1">
    <location>
        <begin position="55"/>
        <end position="72"/>
    </location>
</feature>
<accession>A0AAW1VBI9</accession>
<evidence type="ECO:0000313" key="3">
    <source>
        <dbReference type="Proteomes" id="UP001431783"/>
    </source>
</evidence>
<organism evidence="2 3">
    <name type="scientific">Henosepilachna vigintioctopunctata</name>
    <dbReference type="NCBI Taxonomy" id="420089"/>
    <lineage>
        <taxon>Eukaryota</taxon>
        <taxon>Metazoa</taxon>
        <taxon>Ecdysozoa</taxon>
        <taxon>Arthropoda</taxon>
        <taxon>Hexapoda</taxon>
        <taxon>Insecta</taxon>
        <taxon>Pterygota</taxon>
        <taxon>Neoptera</taxon>
        <taxon>Endopterygota</taxon>
        <taxon>Coleoptera</taxon>
        <taxon>Polyphaga</taxon>
        <taxon>Cucujiformia</taxon>
        <taxon>Coccinelloidea</taxon>
        <taxon>Coccinellidae</taxon>
        <taxon>Epilachninae</taxon>
        <taxon>Epilachnini</taxon>
        <taxon>Henosepilachna</taxon>
    </lineage>
</organism>
<dbReference type="Proteomes" id="UP001431783">
    <property type="component" value="Unassembled WGS sequence"/>
</dbReference>
<sequence length="123" mass="14434">MNRYSSRNSIKSTRSYFDENIKHIEIRKANKNSKTVSISSIDFDININFKNKKDFYKYTVVQLLIIALFTVVERRSNGYNLSGKNKSKVKDKKDLTVSSYFKNNIQNIVNRVPEIINIKIFET</sequence>